<reference evidence="1 2" key="1">
    <citation type="journal article" date="2016" name="BMC Genomics">
        <title>Combined genomic and structural analyses of a cultured magnetotactic bacterium reveals its niche adaptation to a dynamic environment.</title>
        <authorList>
            <person name="Araujo A.C."/>
            <person name="Morillo V."/>
            <person name="Cypriano J."/>
            <person name="Teixeira L.C."/>
            <person name="Leao P."/>
            <person name="Lyra S."/>
            <person name="Almeida L.G."/>
            <person name="Bazylinski D.A."/>
            <person name="Vasconcellos A.T."/>
            <person name="Abreu F."/>
            <person name="Lins U."/>
        </authorList>
    </citation>
    <scope>NUCLEOTIDE SEQUENCE [LARGE SCALE GENOMIC DNA]</scope>
    <source>
        <strain evidence="1 2">IT-1</strain>
    </source>
</reference>
<protein>
    <submittedName>
        <fullName evidence="1">Putative type IV pilus assembly PilZ</fullName>
    </submittedName>
</protein>
<accession>A0A1Y2K7D4</accession>
<dbReference type="Proteomes" id="UP000194003">
    <property type="component" value="Unassembled WGS sequence"/>
</dbReference>
<gene>
    <name evidence="1" type="ORF">MAIT1_03403</name>
</gene>
<evidence type="ECO:0000313" key="1">
    <source>
        <dbReference type="EMBL" id="OSM05237.1"/>
    </source>
</evidence>
<organism evidence="1 2">
    <name type="scientific">Magnetofaba australis IT-1</name>
    <dbReference type="NCBI Taxonomy" id="1434232"/>
    <lineage>
        <taxon>Bacteria</taxon>
        <taxon>Pseudomonadati</taxon>
        <taxon>Pseudomonadota</taxon>
        <taxon>Magnetococcia</taxon>
        <taxon>Magnetococcales</taxon>
        <taxon>Magnetococcaceae</taxon>
        <taxon>Magnetofaba</taxon>
    </lineage>
</organism>
<proteinExistence type="predicted"/>
<dbReference type="RefSeq" id="WP_085441862.1">
    <property type="nucleotide sequence ID" value="NZ_LVJN01000018.1"/>
</dbReference>
<dbReference type="EMBL" id="LVJN01000018">
    <property type="protein sequence ID" value="OSM05237.1"/>
    <property type="molecule type" value="Genomic_DNA"/>
</dbReference>
<dbReference type="AlphaFoldDB" id="A0A1Y2K7D4"/>
<name>A0A1Y2K7D4_9PROT</name>
<sequence length="270" mass="30834">MSSGKSKGKGFLKSLISGKGDKQEDAAAKLLKEGTVDDVEKIISIIIKAIEDNLPVQLTIGEQDPFTYYTYFEREHENTIYLKEARYVLIAALDPPIGNIKIRNAVYVDAQMFTDTTLVRARLRFQKVRESKIIQLSFPAKLEQEPQKRAVIRAKIDPKWALNLEIIRPSGVKFDAKAYDIGTGGLAFYPVKKDLPRITDGSRSEVVIHWPEGKPIRIDAMLIGEFSKEGYTGYRCRFMIGNYELAKQIEEMVAWVQRQTLKKRTRLFKD</sequence>
<dbReference type="OrthoDB" id="8479312at2"/>
<comment type="caution">
    <text evidence="1">The sequence shown here is derived from an EMBL/GenBank/DDBJ whole genome shotgun (WGS) entry which is preliminary data.</text>
</comment>
<keyword evidence="2" id="KW-1185">Reference proteome</keyword>
<dbReference type="STRING" id="1434232.MAIT1_03403"/>
<evidence type="ECO:0000313" key="2">
    <source>
        <dbReference type="Proteomes" id="UP000194003"/>
    </source>
</evidence>